<dbReference type="OrthoDB" id="10512969at2759"/>
<dbReference type="PANTHER" id="PTHR21662:SF59">
    <property type="entry name" value="RECEPTOR PROTEIN-TYROSINE KINASE"/>
    <property type="match status" value="1"/>
</dbReference>
<keyword evidence="1" id="KW-0812">Transmembrane</keyword>
<dbReference type="Proteomes" id="UP000025227">
    <property type="component" value="Unplaced"/>
</dbReference>
<evidence type="ECO:0000313" key="5">
    <source>
        <dbReference type="WBParaSite" id="HCON_00121310-00001"/>
    </source>
</evidence>
<dbReference type="Gene3D" id="3.80.20.20">
    <property type="entry name" value="Receptor L-domain"/>
    <property type="match status" value="1"/>
</dbReference>
<reference evidence="5" key="1">
    <citation type="submission" date="2020-12" db="UniProtKB">
        <authorList>
            <consortium name="WormBaseParasite"/>
        </authorList>
    </citation>
    <scope>IDENTIFICATION</scope>
    <source>
        <strain evidence="5">MHco3</strain>
    </source>
</reference>
<dbReference type="InterPro" id="IPR000494">
    <property type="entry name" value="Rcpt_L-dom"/>
</dbReference>
<evidence type="ECO:0000256" key="1">
    <source>
        <dbReference type="SAM" id="Phobius"/>
    </source>
</evidence>
<accession>A0A7I4YQI9</accession>
<dbReference type="InterPro" id="IPR036941">
    <property type="entry name" value="Rcpt_L-dom_sf"/>
</dbReference>
<feature type="transmembrane region" description="Helical" evidence="1">
    <location>
        <begin position="180"/>
        <end position="203"/>
    </location>
</feature>
<evidence type="ECO:0000256" key="2">
    <source>
        <dbReference type="SAM" id="SignalP"/>
    </source>
</evidence>
<feature type="chain" id="PRO_5029499592" evidence="2">
    <location>
        <begin position="24"/>
        <end position="227"/>
    </location>
</feature>
<dbReference type="Pfam" id="PF01030">
    <property type="entry name" value="Recep_L_domain"/>
    <property type="match status" value="1"/>
</dbReference>
<dbReference type="AlphaFoldDB" id="A0A7I4YQI9"/>
<sequence length="227" mass="26030">MRSLKHFSLYPFFAVAMFKLGCQQPSDKCIVSDMMNTHETLFTFKRRLDNEEECVYVKGKVRITNVTMKTVFLESLNTVKSINGSLEITGNNISFIGFAQLEEILGKGEVGLSITDNPHLLDVYFPKLKKIEKKIIIKDNPLLWSKWFREGKRQLEKHFRDDSIVQSKQPYPNSGPFGDYALWIVGLGMPFITILSFTVIWLVSLNNKGSHAKKPNKGQDELENYDS</sequence>
<evidence type="ECO:0000313" key="4">
    <source>
        <dbReference type="Proteomes" id="UP000025227"/>
    </source>
</evidence>
<keyword evidence="2" id="KW-0732">Signal</keyword>
<dbReference type="WBParaSite" id="HCON_00121310-00001">
    <property type="protein sequence ID" value="HCON_00121310-00001"/>
    <property type="gene ID" value="HCON_00121310"/>
</dbReference>
<feature type="signal peptide" evidence="2">
    <location>
        <begin position="1"/>
        <end position="23"/>
    </location>
</feature>
<evidence type="ECO:0000259" key="3">
    <source>
        <dbReference type="Pfam" id="PF01030"/>
    </source>
</evidence>
<dbReference type="PANTHER" id="PTHR21662">
    <property type="entry name" value="RECEPTOR PROTEIN-TYROSINE KINASE"/>
    <property type="match status" value="1"/>
</dbReference>
<proteinExistence type="predicted"/>
<feature type="domain" description="Receptor L-domain" evidence="3">
    <location>
        <begin position="54"/>
        <end position="143"/>
    </location>
</feature>
<dbReference type="InterPro" id="IPR053079">
    <property type="entry name" value="SPS2_domain"/>
</dbReference>
<name>A0A7I4YQI9_HAECO</name>
<organism evidence="4 5">
    <name type="scientific">Haemonchus contortus</name>
    <name type="common">Barber pole worm</name>
    <dbReference type="NCBI Taxonomy" id="6289"/>
    <lineage>
        <taxon>Eukaryota</taxon>
        <taxon>Metazoa</taxon>
        <taxon>Ecdysozoa</taxon>
        <taxon>Nematoda</taxon>
        <taxon>Chromadorea</taxon>
        <taxon>Rhabditida</taxon>
        <taxon>Rhabditina</taxon>
        <taxon>Rhabditomorpha</taxon>
        <taxon>Strongyloidea</taxon>
        <taxon>Trichostrongylidae</taxon>
        <taxon>Haemonchus</taxon>
    </lineage>
</organism>
<keyword evidence="4" id="KW-1185">Reference proteome</keyword>
<dbReference type="SUPFAM" id="SSF52058">
    <property type="entry name" value="L domain-like"/>
    <property type="match status" value="1"/>
</dbReference>
<keyword evidence="1" id="KW-0472">Membrane</keyword>
<protein>
    <submittedName>
        <fullName evidence="5">Recep_L_domain domain-containing protein</fullName>
    </submittedName>
</protein>
<keyword evidence="1" id="KW-1133">Transmembrane helix</keyword>